<sequence length="164" mass="18391">MLGPFDFVSLYQLRMHLPKGTVLYSPDGFGRTAIAFFSDSSSPLIKEIGIENRDGGFTIWFGVPALIDAIESSGIVAHVGSYEECPACFRSALQRFAAEHRMHLDEGQFRIIRIVKGSSSSGCACDQLGHEIRDILDRVNVHFPDFWVRTSRRIAQRTGRWISV</sequence>
<proteinExistence type="predicted"/>
<dbReference type="Proteomes" id="UP000175707">
    <property type="component" value="Unassembled WGS sequence"/>
</dbReference>
<reference evidence="1 2" key="1">
    <citation type="submission" date="2016-06" db="EMBL/GenBank/DDBJ databases">
        <title>Gene turnover analysis identifies the evolutionary adaptation of the extremophile Acidithiobacillus caldus.</title>
        <authorList>
            <person name="Zhang X."/>
        </authorList>
    </citation>
    <scope>NUCLEOTIDE SEQUENCE [LARGE SCALE GENOMIC DNA]</scope>
    <source>
        <strain evidence="1 2">S1</strain>
    </source>
</reference>
<name>A0A1E7YTM6_9PROT</name>
<accession>A0A1E7YTM6</accession>
<gene>
    <name evidence="1" type="ORF">BAE30_11835</name>
</gene>
<comment type="caution">
    <text evidence="1">The sequence shown here is derived from an EMBL/GenBank/DDBJ whole genome shotgun (WGS) entry which is preliminary data.</text>
</comment>
<dbReference type="EMBL" id="LZYH01000771">
    <property type="protein sequence ID" value="OFC52978.1"/>
    <property type="molecule type" value="Genomic_DNA"/>
</dbReference>
<protein>
    <submittedName>
        <fullName evidence="1">Uncharacterized protein</fullName>
    </submittedName>
</protein>
<organism evidence="1 2">
    <name type="scientific">Acidithiobacillus caldus</name>
    <dbReference type="NCBI Taxonomy" id="33059"/>
    <lineage>
        <taxon>Bacteria</taxon>
        <taxon>Pseudomonadati</taxon>
        <taxon>Pseudomonadota</taxon>
        <taxon>Acidithiobacillia</taxon>
        <taxon>Acidithiobacillales</taxon>
        <taxon>Acidithiobacillaceae</taxon>
        <taxon>Acidithiobacillus</taxon>
    </lineage>
</organism>
<evidence type="ECO:0000313" key="2">
    <source>
        <dbReference type="Proteomes" id="UP000175707"/>
    </source>
</evidence>
<dbReference type="AlphaFoldDB" id="A0A1E7YTM6"/>
<evidence type="ECO:0000313" key="1">
    <source>
        <dbReference type="EMBL" id="OFC52978.1"/>
    </source>
</evidence>